<comment type="subcellular location">
    <subcellularLocation>
        <location evidence="1">Nucleus</location>
    </subcellularLocation>
</comment>
<evidence type="ECO:0000313" key="7">
    <source>
        <dbReference type="Proteomes" id="UP000261620"/>
    </source>
</evidence>
<reference evidence="6" key="1">
    <citation type="submission" date="2025-08" db="UniProtKB">
        <authorList>
            <consortium name="Ensembl"/>
        </authorList>
    </citation>
    <scope>IDENTIFICATION</scope>
</reference>
<reference evidence="6" key="2">
    <citation type="submission" date="2025-09" db="UniProtKB">
        <authorList>
            <consortium name="Ensembl"/>
        </authorList>
    </citation>
    <scope>IDENTIFICATION</scope>
</reference>
<dbReference type="GO" id="GO:0006357">
    <property type="term" value="P:regulation of transcription by RNA polymerase II"/>
    <property type="evidence" value="ECO:0007669"/>
    <property type="project" value="TreeGrafter"/>
</dbReference>
<dbReference type="InterPro" id="IPR000504">
    <property type="entry name" value="RRM_dom"/>
</dbReference>
<dbReference type="SMART" id="SM00360">
    <property type="entry name" value="RRM"/>
    <property type="match status" value="1"/>
</dbReference>
<dbReference type="InterPro" id="IPR035979">
    <property type="entry name" value="RBD_domain_sf"/>
</dbReference>
<dbReference type="InterPro" id="IPR051738">
    <property type="entry name" value="SAF_Modulators"/>
</dbReference>
<keyword evidence="2" id="KW-0539">Nucleus</keyword>
<name>A0A3Q3X7C6_MOLML</name>
<protein>
    <recommendedName>
        <fullName evidence="5">RRM domain-containing protein</fullName>
    </recommendedName>
</protein>
<dbReference type="SUPFAM" id="SSF54928">
    <property type="entry name" value="RNA-binding domain, RBD"/>
    <property type="match status" value="1"/>
</dbReference>
<dbReference type="GO" id="GO:0003723">
    <property type="term" value="F:RNA binding"/>
    <property type="evidence" value="ECO:0007669"/>
    <property type="project" value="UniProtKB-UniRule"/>
</dbReference>
<evidence type="ECO:0000256" key="3">
    <source>
        <dbReference type="PROSITE-ProRule" id="PRU00176"/>
    </source>
</evidence>
<accession>A0A3Q3X7C6</accession>
<dbReference type="PROSITE" id="PS50102">
    <property type="entry name" value="RRM"/>
    <property type="match status" value="1"/>
</dbReference>
<dbReference type="GO" id="GO:0005634">
    <property type="term" value="C:nucleus"/>
    <property type="evidence" value="ECO:0007669"/>
    <property type="project" value="UniProtKB-SubCell"/>
</dbReference>
<dbReference type="PANTHER" id="PTHR15683:SF6">
    <property type="entry name" value="SCAFFOLD ATTACHMENT FACTOR B1"/>
    <property type="match status" value="1"/>
</dbReference>
<dbReference type="Pfam" id="PF00076">
    <property type="entry name" value="RRM_1"/>
    <property type="match status" value="1"/>
</dbReference>
<evidence type="ECO:0000256" key="2">
    <source>
        <dbReference type="ARBA" id="ARBA00023242"/>
    </source>
</evidence>
<dbReference type="Ensembl" id="ENSMMOT00000027376.1">
    <property type="protein sequence ID" value="ENSMMOP00000026918.1"/>
    <property type="gene ID" value="ENSMMOG00000020361.1"/>
</dbReference>
<sequence>FGLSSTTRATDLKTLFSKYGKVTKVVTNAKSPGARCYGFVTMSSVEEATKCISHLHRTELHGRMISVERVRRLLLHFGSFSGLRPQGPGPLPGRRDDGEA</sequence>
<dbReference type="PANTHER" id="PTHR15683">
    <property type="entry name" value="SCAFFOLD ATTACHMENT FACTOR B-RELATED"/>
    <property type="match status" value="1"/>
</dbReference>
<feature type="region of interest" description="Disordered" evidence="4">
    <location>
        <begin position="80"/>
        <end position="100"/>
    </location>
</feature>
<dbReference type="AlphaFoldDB" id="A0A3Q3X7C6"/>
<keyword evidence="3" id="KW-0694">RNA-binding</keyword>
<evidence type="ECO:0000256" key="4">
    <source>
        <dbReference type="SAM" id="MobiDB-lite"/>
    </source>
</evidence>
<keyword evidence="7" id="KW-1185">Reference proteome</keyword>
<proteinExistence type="predicted"/>
<evidence type="ECO:0000256" key="1">
    <source>
        <dbReference type="ARBA" id="ARBA00004123"/>
    </source>
</evidence>
<dbReference type="InterPro" id="IPR012677">
    <property type="entry name" value="Nucleotide-bd_a/b_plait_sf"/>
</dbReference>
<evidence type="ECO:0000313" key="6">
    <source>
        <dbReference type="Ensembl" id="ENSMMOP00000026918.1"/>
    </source>
</evidence>
<dbReference type="Gene3D" id="3.30.70.330">
    <property type="match status" value="1"/>
</dbReference>
<dbReference type="Proteomes" id="UP000261620">
    <property type="component" value="Unplaced"/>
</dbReference>
<feature type="domain" description="RRM" evidence="5">
    <location>
        <begin position="1"/>
        <end position="72"/>
    </location>
</feature>
<evidence type="ECO:0000259" key="5">
    <source>
        <dbReference type="PROSITE" id="PS50102"/>
    </source>
</evidence>
<dbReference type="GO" id="GO:0050684">
    <property type="term" value="P:regulation of mRNA processing"/>
    <property type="evidence" value="ECO:0007669"/>
    <property type="project" value="TreeGrafter"/>
</dbReference>
<organism evidence="6 7">
    <name type="scientific">Mola mola</name>
    <name type="common">Ocean sunfish</name>
    <name type="synonym">Tetraodon mola</name>
    <dbReference type="NCBI Taxonomy" id="94237"/>
    <lineage>
        <taxon>Eukaryota</taxon>
        <taxon>Metazoa</taxon>
        <taxon>Chordata</taxon>
        <taxon>Craniata</taxon>
        <taxon>Vertebrata</taxon>
        <taxon>Euteleostomi</taxon>
        <taxon>Actinopterygii</taxon>
        <taxon>Neopterygii</taxon>
        <taxon>Teleostei</taxon>
        <taxon>Neoteleostei</taxon>
        <taxon>Acanthomorphata</taxon>
        <taxon>Eupercaria</taxon>
        <taxon>Tetraodontiformes</taxon>
        <taxon>Molidae</taxon>
        <taxon>Mola</taxon>
    </lineage>
</organism>
<dbReference type="GO" id="GO:0043565">
    <property type="term" value="F:sequence-specific DNA binding"/>
    <property type="evidence" value="ECO:0007669"/>
    <property type="project" value="TreeGrafter"/>
</dbReference>